<evidence type="ECO:0000256" key="3">
    <source>
        <dbReference type="PIRNR" id="PIRNR000858"/>
    </source>
</evidence>
<protein>
    <recommendedName>
        <fullName evidence="3">Acetate CoA-transferase YdiF</fullName>
        <ecNumber evidence="3">2.8.3.8</ecNumber>
    </recommendedName>
</protein>
<comment type="caution">
    <text evidence="5">The sequence shown here is derived from an EMBL/GenBank/DDBJ whole genome shotgun (WGS) entry which is preliminary data.</text>
</comment>
<comment type="similarity">
    <text evidence="1 3">Belongs to the 3-oxoacid CoA-transferase family.</text>
</comment>
<dbReference type="Pfam" id="PF01144">
    <property type="entry name" value="CoA_trans"/>
    <property type="match status" value="1"/>
</dbReference>
<accession>A0A848EJY7</accession>
<evidence type="ECO:0000313" key="5">
    <source>
        <dbReference type="EMBL" id="NMJ43698.1"/>
    </source>
</evidence>
<dbReference type="InterPro" id="IPR004165">
    <property type="entry name" value="CoA_trans_fam_I"/>
</dbReference>
<dbReference type="PANTHER" id="PTHR43293">
    <property type="entry name" value="ACETATE COA-TRANSFERASE YDIF"/>
    <property type="match status" value="1"/>
</dbReference>
<dbReference type="SUPFAM" id="SSF100950">
    <property type="entry name" value="NagB/RpiA/CoA transferase-like"/>
    <property type="match status" value="2"/>
</dbReference>
<reference evidence="5 6" key="1">
    <citation type="submission" date="2020-03" db="EMBL/GenBank/DDBJ databases">
        <authorList>
            <person name="Sun Q."/>
        </authorList>
    </citation>
    <scope>NUCLEOTIDE SEQUENCE [LARGE SCALE GENOMIC DNA]</scope>
    <source>
        <strain evidence="5 6">JC162</strain>
    </source>
</reference>
<dbReference type="AlphaFoldDB" id="A0A848EJY7"/>
<keyword evidence="6" id="KW-1185">Reference proteome</keyword>
<evidence type="ECO:0000313" key="6">
    <source>
        <dbReference type="Proteomes" id="UP000548582"/>
    </source>
</evidence>
<keyword evidence="2 3" id="KW-0808">Transferase</keyword>
<dbReference type="PANTHER" id="PTHR43293:SF1">
    <property type="entry name" value="ACETATE COA-TRANSFERASE YDIF"/>
    <property type="match status" value="1"/>
</dbReference>
<name>A0A848EJY7_9PROT</name>
<dbReference type="InterPro" id="IPR014388">
    <property type="entry name" value="3-oxoacid_CoA-transferase"/>
</dbReference>
<comment type="function">
    <text evidence="3">CoA transferase having broad substrate specificity for short-chain acyl-CoA thioesters with the activity decreasing when the length of the carboxylic acid chain exceeds four carbons.</text>
</comment>
<evidence type="ECO:0000256" key="1">
    <source>
        <dbReference type="ARBA" id="ARBA00007154"/>
    </source>
</evidence>
<feature type="active site" description="5-glutamyl coenzyme A thioester intermediate" evidence="4">
    <location>
        <position position="320"/>
    </location>
</feature>
<dbReference type="PIRSF" id="PIRSF000858">
    <property type="entry name" value="SCOT-t"/>
    <property type="match status" value="1"/>
</dbReference>
<dbReference type="Proteomes" id="UP000548582">
    <property type="component" value="Unassembled WGS sequence"/>
</dbReference>
<dbReference type="EC" id="2.8.3.8" evidence="3"/>
<dbReference type="RefSeq" id="WP_170055897.1">
    <property type="nucleotide sequence ID" value="NZ_JABBKX010000009.1"/>
</dbReference>
<comment type="catalytic activity">
    <reaction evidence="3">
        <text>an acyl-CoA + acetate = a carboxylate + acetyl-CoA</text>
        <dbReference type="Rhea" id="RHEA:13381"/>
        <dbReference type="ChEBI" id="CHEBI:29067"/>
        <dbReference type="ChEBI" id="CHEBI:30089"/>
        <dbReference type="ChEBI" id="CHEBI:57288"/>
        <dbReference type="ChEBI" id="CHEBI:58342"/>
        <dbReference type="EC" id="2.8.3.8"/>
    </reaction>
</comment>
<dbReference type="GO" id="GO:0008775">
    <property type="term" value="F:acetate CoA-transferase activity"/>
    <property type="evidence" value="ECO:0007669"/>
    <property type="project" value="UniProtKB-EC"/>
</dbReference>
<proteinExistence type="inferred from homology"/>
<dbReference type="SMART" id="SM00882">
    <property type="entry name" value="CoA_trans"/>
    <property type="match status" value="1"/>
</dbReference>
<dbReference type="InterPro" id="IPR037171">
    <property type="entry name" value="NagB/RpiA_transferase-like"/>
</dbReference>
<dbReference type="EMBL" id="JABBKX010000009">
    <property type="protein sequence ID" value="NMJ43698.1"/>
    <property type="molecule type" value="Genomic_DNA"/>
</dbReference>
<dbReference type="GO" id="GO:0046952">
    <property type="term" value="P:ketone body catabolic process"/>
    <property type="evidence" value="ECO:0007669"/>
    <property type="project" value="InterPro"/>
</dbReference>
<dbReference type="Gene3D" id="3.40.1080.10">
    <property type="entry name" value="Glutaconate Coenzyme A-transferase"/>
    <property type="match status" value="2"/>
</dbReference>
<gene>
    <name evidence="5" type="ORF">GWK16_20795</name>
</gene>
<evidence type="ECO:0000256" key="4">
    <source>
        <dbReference type="PIRSR" id="PIRSR000858-1"/>
    </source>
</evidence>
<organism evidence="5 6">
    <name type="scientific">Neoroseomonas marina</name>
    <dbReference type="NCBI Taxonomy" id="1232220"/>
    <lineage>
        <taxon>Bacteria</taxon>
        <taxon>Pseudomonadati</taxon>
        <taxon>Pseudomonadota</taxon>
        <taxon>Alphaproteobacteria</taxon>
        <taxon>Acetobacterales</taxon>
        <taxon>Acetobacteraceae</taxon>
        <taxon>Neoroseomonas</taxon>
    </lineage>
</organism>
<sequence length="511" mass="54058">MRQITAAQAAAALRDGDTLLIGGSGGGHAVPDALLEAVGHRFRETGAPRGITALHPVGLGDGKTRGAGHLAQDGLLKRVVSGTFVNSPGIARLALDEKIEAYTLPQGALSQLMREMAAGRAGLLTKVGLRTFVDPRIGGGRQSRRATEDLIEVVTLRGEEYLFYKPYKVDVAFIRGSAIDEAGNLSMEHEAVTLEMLSIAQATRRQGGIVIAQAKRLVPRGTLHPKMVKVPGILVDAFVIVPDQWQTYETQDSLAYSGHHRVALDEVPRLPPGPRRIVARRGAMELFEGAVCNLGSGISTGIANVAAEEAVLDRICLTNEQGNIGGAPASGNEAGAASSPDAQVDQPYQFDFYDGGGLDLAFLSFAEFDAAGNVNVSRFGGRIVGPGGFVNISQGAGRVVFGGTLTAGEAKKAVQQVEQISFSGPYARERGQEVLYVTERAVFRLGESGPELVEIAPGLDVERDVIGAMAFRPVVSPALKQMDTALFADRPMGLAARLPPRPTRIAAERLT</sequence>
<evidence type="ECO:0000256" key="2">
    <source>
        <dbReference type="ARBA" id="ARBA00022679"/>
    </source>
</evidence>